<keyword evidence="2" id="KW-0677">Repeat</keyword>
<evidence type="ECO:0000256" key="2">
    <source>
        <dbReference type="ARBA" id="ARBA00022737"/>
    </source>
</evidence>
<dbReference type="InterPro" id="IPR032675">
    <property type="entry name" value="LRR_dom_sf"/>
</dbReference>
<proteinExistence type="predicted"/>
<dbReference type="PANTHER" id="PTHR46652:SF3">
    <property type="entry name" value="LEUCINE-RICH REPEAT-CONTAINING PROTEIN 9"/>
    <property type="match status" value="1"/>
</dbReference>
<evidence type="ECO:0000256" key="1">
    <source>
        <dbReference type="ARBA" id="ARBA00022614"/>
    </source>
</evidence>
<reference evidence="5 6" key="2">
    <citation type="submission" date="2017-09" db="EMBL/GenBank/DDBJ databases">
        <title>Bacillus patelloidae sp. nov., isolated from the intestinal tract of a marine limpet.</title>
        <authorList>
            <person name="Liu R."/>
            <person name="Dong C."/>
            <person name="Shao Z."/>
        </authorList>
    </citation>
    <scope>NUCLEOTIDE SEQUENCE [LARGE SCALE GENOMIC DNA]</scope>
    <source>
        <strain evidence="5 6">SA5d-4</strain>
    </source>
</reference>
<dbReference type="PANTHER" id="PTHR46652">
    <property type="entry name" value="LEUCINE-RICH REPEAT AND IQ DOMAIN-CONTAINING PROTEIN 1-RELATED"/>
    <property type="match status" value="1"/>
</dbReference>
<dbReference type="SMART" id="SM00365">
    <property type="entry name" value="LRR_SD22"/>
    <property type="match status" value="4"/>
</dbReference>
<dbReference type="Gene3D" id="3.80.10.10">
    <property type="entry name" value="Ribonuclease Inhibitor"/>
    <property type="match status" value="2"/>
</dbReference>
<evidence type="ECO:0000256" key="3">
    <source>
        <dbReference type="SAM" id="MobiDB-lite"/>
    </source>
</evidence>
<keyword evidence="6" id="KW-1185">Reference proteome</keyword>
<keyword evidence="1" id="KW-0433">Leucine-rich repeat</keyword>
<evidence type="ECO:0008006" key="7">
    <source>
        <dbReference type="Google" id="ProtNLM"/>
    </source>
</evidence>
<dbReference type="AlphaFoldDB" id="A0A263BX58"/>
<dbReference type="SUPFAM" id="SSF52058">
    <property type="entry name" value="L domain-like"/>
    <property type="match status" value="1"/>
</dbReference>
<comment type="caution">
    <text evidence="5">The sequence shown here is derived from an EMBL/GenBank/DDBJ whole genome shotgun (WGS) entry which is preliminary data.</text>
</comment>
<dbReference type="InterPro" id="IPR025875">
    <property type="entry name" value="Leu-rich_rpt_4"/>
</dbReference>
<feature type="region of interest" description="Disordered" evidence="3">
    <location>
        <begin position="78"/>
        <end position="118"/>
    </location>
</feature>
<evidence type="ECO:0000313" key="6">
    <source>
        <dbReference type="Proteomes" id="UP000217083"/>
    </source>
</evidence>
<name>A0A263BX58_9BACI</name>
<dbReference type="Proteomes" id="UP000217083">
    <property type="component" value="Unassembled WGS sequence"/>
</dbReference>
<dbReference type="RefSeq" id="WP_094920967.1">
    <property type="nucleotide sequence ID" value="NZ_NPIA01000001.1"/>
</dbReference>
<feature type="compositionally biased region" description="Basic and acidic residues" evidence="3">
    <location>
        <begin position="93"/>
        <end position="103"/>
    </location>
</feature>
<evidence type="ECO:0000313" key="5">
    <source>
        <dbReference type="EMBL" id="OZM58305.1"/>
    </source>
</evidence>
<gene>
    <name evidence="5" type="ORF">CIB95_01665</name>
</gene>
<accession>A0A263BX58</accession>
<dbReference type="InterPro" id="IPR050836">
    <property type="entry name" value="SDS22/Internalin_LRR"/>
</dbReference>
<dbReference type="InterPro" id="IPR001611">
    <property type="entry name" value="Leu-rich_rpt"/>
</dbReference>
<reference evidence="6" key="1">
    <citation type="submission" date="2017-08" db="EMBL/GenBank/DDBJ databases">
        <authorList>
            <person name="Huang Z."/>
        </authorList>
    </citation>
    <scope>NUCLEOTIDE SEQUENCE [LARGE SCALE GENOMIC DNA]</scope>
    <source>
        <strain evidence="6">SA5d-4</strain>
    </source>
</reference>
<keyword evidence="4" id="KW-0472">Membrane</keyword>
<keyword evidence="4" id="KW-1133">Transmembrane helix</keyword>
<sequence length="497" mass="56420">MSKELKHLREKMNNTVLKDVTFEERHMQKVLNNIHSNSHIKVEKNNSFFNNATRATFASVAIIVLVFVVLFNSEINIGEGDAPPNKEQSPVDIPKKDDKKNDDNSDDEKDSEQTKEDAEKKIVVIENKALEIAIRERLQKETGELTEADMLRLTDLYLSNMSGNLNGLEHAKNLTQIIIITDSNESIDLAKLSGLPNLWLVSIGGSGKYQNLSLLSECEKLMELHISGWVDLEQVAYLKNIWKLQVESIDVKDLTPLANLSNLGSLKLINIHFEDFSPLSNLTNLYELGIYYTFDRSDPSKEAFKNFSTIKNLKNLKWLTINNYGIKDISSLANLDKLEALTLKQNNISDISPLSNLKSLEGLYLTNNKVNKISAIANLTELSWLHLDGNNISNLEPVSNLTNLRGISLNDTKVTDLNVLENLPHIYKLEIKGAPFDDIKSLEEQLLNIPNLRELMISEKLKEKLIETGTFETLQNRNVRIYTEPPYEGEMKEWQDV</sequence>
<feature type="transmembrane region" description="Helical" evidence="4">
    <location>
        <begin position="51"/>
        <end position="71"/>
    </location>
</feature>
<protein>
    <recommendedName>
        <fullName evidence="7">Internalin</fullName>
    </recommendedName>
</protein>
<keyword evidence="4" id="KW-0812">Transmembrane</keyword>
<dbReference type="Pfam" id="PF12799">
    <property type="entry name" value="LRR_4"/>
    <property type="match status" value="1"/>
</dbReference>
<dbReference type="PROSITE" id="PS51450">
    <property type="entry name" value="LRR"/>
    <property type="match status" value="3"/>
</dbReference>
<dbReference type="EMBL" id="NPIA01000001">
    <property type="protein sequence ID" value="OZM58305.1"/>
    <property type="molecule type" value="Genomic_DNA"/>
</dbReference>
<evidence type="ECO:0000256" key="4">
    <source>
        <dbReference type="SAM" id="Phobius"/>
    </source>
</evidence>
<organism evidence="5 6">
    <name type="scientific">Lottiidibacillus patelloidae</name>
    <dbReference type="NCBI Taxonomy" id="2670334"/>
    <lineage>
        <taxon>Bacteria</taxon>
        <taxon>Bacillati</taxon>
        <taxon>Bacillota</taxon>
        <taxon>Bacilli</taxon>
        <taxon>Bacillales</taxon>
        <taxon>Bacillaceae</taxon>
        <taxon>Lottiidibacillus</taxon>
    </lineage>
</organism>